<keyword evidence="2" id="KW-0472">Membrane</keyword>
<dbReference type="InterPro" id="IPR045782">
    <property type="entry name" value="TrbL_3"/>
</dbReference>
<dbReference type="OrthoDB" id="241661at2157"/>
<feature type="transmembrane region" description="Helical" evidence="2">
    <location>
        <begin position="179"/>
        <end position="203"/>
    </location>
</feature>
<proteinExistence type="predicted"/>
<dbReference type="STRING" id="634497.HAH_4063"/>
<dbReference type="GeneID" id="25123464"/>
<protein>
    <submittedName>
        <fullName evidence="3">Uncharacterized protein</fullName>
    </submittedName>
</protein>
<dbReference type="Proteomes" id="UP000005629">
    <property type="component" value="Chromosome II"/>
</dbReference>
<dbReference type="AlphaFoldDB" id="G0HZE3"/>
<feature type="compositionally biased region" description="Polar residues" evidence="1">
    <location>
        <begin position="382"/>
        <end position="402"/>
    </location>
</feature>
<evidence type="ECO:0000256" key="1">
    <source>
        <dbReference type="SAM" id="MobiDB-lite"/>
    </source>
</evidence>
<dbReference type="HOGENOM" id="CLU_450278_0_0_2"/>
<feature type="transmembrane region" description="Helical" evidence="2">
    <location>
        <begin position="503"/>
        <end position="523"/>
    </location>
</feature>
<feature type="transmembrane region" description="Helical" evidence="2">
    <location>
        <begin position="137"/>
        <end position="158"/>
    </location>
</feature>
<feature type="compositionally biased region" description="Gly residues" evidence="1">
    <location>
        <begin position="352"/>
        <end position="361"/>
    </location>
</feature>
<feature type="transmembrane region" description="Helical" evidence="2">
    <location>
        <begin position="85"/>
        <end position="103"/>
    </location>
</feature>
<evidence type="ECO:0000313" key="4">
    <source>
        <dbReference type="Proteomes" id="UP000005629"/>
    </source>
</evidence>
<dbReference type="Pfam" id="PF19590">
    <property type="entry name" value="TrbL_3"/>
    <property type="match status" value="1"/>
</dbReference>
<feature type="transmembrane region" description="Helical" evidence="2">
    <location>
        <begin position="242"/>
        <end position="262"/>
    </location>
</feature>
<keyword evidence="2" id="KW-0812">Transmembrane</keyword>
<name>G0HZE3_HALHT</name>
<feature type="transmembrane region" description="Helical" evidence="2">
    <location>
        <begin position="15"/>
        <end position="34"/>
    </location>
</feature>
<organism evidence="3 4">
    <name type="scientific">Haloarcula hispanica (strain ATCC 33960 / DSM 4426 / JCM 8911 / NBRC 102182 / NCIMB 2187 / VKM B-1755)</name>
    <dbReference type="NCBI Taxonomy" id="634497"/>
    <lineage>
        <taxon>Archaea</taxon>
        <taxon>Methanobacteriati</taxon>
        <taxon>Methanobacteriota</taxon>
        <taxon>Stenosarchaea group</taxon>
        <taxon>Halobacteria</taxon>
        <taxon>Halobacteriales</taxon>
        <taxon>Haloarculaceae</taxon>
        <taxon>Haloarcula</taxon>
    </lineage>
</organism>
<feature type="transmembrane region" description="Helical" evidence="2">
    <location>
        <begin position="209"/>
        <end position="230"/>
    </location>
</feature>
<accession>G0HZE3</accession>
<evidence type="ECO:0000313" key="3">
    <source>
        <dbReference type="EMBL" id="AEM58738.1"/>
    </source>
</evidence>
<feature type="compositionally biased region" description="Polar residues" evidence="1">
    <location>
        <begin position="412"/>
        <end position="431"/>
    </location>
</feature>
<sequence>MAESGPERLEMESTYGQVLAVPFVAPLLVVDVGLESLIQWINEQLFNAVFELIEILFSSVLSEMLKLEPSMLDQFQSMWDLSMVIYFSLLTIFGLSYLGLFQLFPDNEKMDPYRFMSRALAATLSLFIVNPPGSGTLFSRGAFAWAFSISNASIDLFLKGVNLNASLPSNPVAQTSVGSFVMLLYGIGILLVVVLSQIVLFVVLVARQVLVYLTYGLFPLLIIFWVADVGPLKYAKELAEQLFKATGMLIPGGILVAGIFAVGTKFTTRTLSTFSGGGTGGTTTAVFASGPNPLIQMAMPAMAIAAMCLLSNVQLFMMFAGSLGGAAGAAAGKVSKGLSAGKNKVTGAVGIGSTGGTGGSGPTPPSQTGVVASTVPMEGGATDSQSGSSVTDNTAQDLSATSAVAPEGGGTDSQSRTETTRPENPSQTSGSYKMAPVSEMKSGSSGGGADDSGQESPPDLTEMDADTDPEQLGTAFENATAEQRGEFLQQNMQQDSMGSGRKLLGKMMGPAGGAVAGAAVTALGLSGGLAVTAGTVALAGTITFAGEQMNKKGIRDGISNTVSAVSDLTVGSYSEFKESMAQARTAYEEASSGAKTGSSTEDYRFD</sequence>
<reference evidence="3 4" key="1">
    <citation type="journal article" date="2011" name="J. Bacteriol.">
        <title>Complete genome sequence of Haloarcula hispanica, a model haloarchaeon for studying genetics, metabolism, and virus-host interaction.</title>
        <authorList>
            <person name="Liu H."/>
            <person name="Wu Z."/>
            <person name="Li M."/>
            <person name="Zhang F."/>
            <person name="Zheng H."/>
            <person name="Han J."/>
            <person name="Liu J."/>
            <person name="Zhou J."/>
            <person name="Wang S."/>
            <person name="Xiang H."/>
        </authorList>
    </citation>
    <scope>NUCLEOTIDE SEQUENCE [LARGE SCALE GENOMIC DNA]</scope>
    <source>
        <strain evidence="4">ATCC 33960 / DSM 4426 / JCM 8911 / NBRC 102182 / NCIMB 2187 / VKM B-1755</strain>
    </source>
</reference>
<dbReference type="EMBL" id="CP002922">
    <property type="protein sequence ID" value="AEM58738.1"/>
    <property type="molecule type" value="Genomic_DNA"/>
</dbReference>
<evidence type="ECO:0000256" key="2">
    <source>
        <dbReference type="SAM" id="Phobius"/>
    </source>
</evidence>
<feature type="region of interest" description="Disordered" evidence="1">
    <location>
        <begin position="352"/>
        <end position="466"/>
    </location>
</feature>
<gene>
    <name evidence="3" type="ordered locus">HAH_4063</name>
</gene>
<dbReference type="eggNOG" id="arCOG07767">
    <property type="taxonomic scope" value="Archaea"/>
</dbReference>
<dbReference type="KEGG" id="hhi:HAH_4063"/>
<feature type="region of interest" description="Disordered" evidence="1">
    <location>
        <begin position="585"/>
        <end position="606"/>
    </location>
</feature>
<dbReference type="RefSeq" id="WP_014030620.1">
    <property type="nucleotide sequence ID" value="NC_015943.1"/>
</dbReference>
<keyword evidence="2" id="KW-1133">Transmembrane helix</keyword>
<feature type="transmembrane region" description="Helical" evidence="2">
    <location>
        <begin position="529"/>
        <end position="546"/>
    </location>
</feature>